<feature type="domain" description="Myb/SANT-like DNA-binding" evidence="6">
    <location>
        <begin position="44"/>
        <end position="85"/>
    </location>
</feature>
<evidence type="ECO:0000256" key="4">
    <source>
        <dbReference type="ARBA" id="ARBA00023163"/>
    </source>
</evidence>
<proteinExistence type="predicted"/>
<dbReference type="AlphaFoldDB" id="A0ABD1EYA1"/>
<name>A0ABD1EYA1_HYPHA</name>
<evidence type="ECO:0000256" key="1">
    <source>
        <dbReference type="ARBA" id="ARBA00011764"/>
    </source>
</evidence>
<sequence length="230" mass="26452">MEKVIEIDNRPLRAYNHFEIYLDYVQRYDVLKLKWTQQRDFVVELADIWKNMTLKLNDCGGPIRDVTHWKKVFTEWKSHTKRKLKHNKSLNPMEEKLVKLTGLSSSPEKKSGISESSFHRNLDPSVRIKEELNDTSFLDPEVTVSSSPKVRLSKTKNTHLYKKTLDSKATQTSITQNSACAHGSVDFSSQVDPNMLADLISNNETALGPALQNLANAVNRYCEIVERRIF</sequence>
<comment type="function">
    <text evidence="5">Involved in transvection phenomena (= synapsis-dependent gene expression), where the synaptic pairing of chromosomes carrying genes with which zeste interacts influences the expression of these genes. Zeste binds to DNA and stimulates transcription from a nearby promoter.</text>
</comment>
<evidence type="ECO:0000256" key="5">
    <source>
        <dbReference type="ARBA" id="ARBA00025466"/>
    </source>
</evidence>
<accession>A0ABD1EYA1</accession>
<dbReference type="InterPro" id="IPR028002">
    <property type="entry name" value="Myb_DNA-bind_5"/>
</dbReference>
<evidence type="ECO:0000259" key="6">
    <source>
        <dbReference type="Pfam" id="PF13873"/>
    </source>
</evidence>
<dbReference type="EMBL" id="JBDJPC010000004">
    <property type="protein sequence ID" value="KAL1505669.1"/>
    <property type="molecule type" value="Genomic_DNA"/>
</dbReference>
<gene>
    <name evidence="7" type="ORF">ABEB36_005176</name>
</gene>
<dbReference type="Proteomes" id="UP001566132">
    <property type="component" value="Unassembled WGS sequence"/>
</dbReference>
<evidence type="ECO:0000256" key="3">
    <source>
        <dbReference type="ARBA" id="ARBA00023015"/>
    </source>
</evidence>
<comment type="subunit">
    <text evidence="1">Self-associates forming complexes of several hundred monomers.</text>
</comment>
<keyword evidence="4" id="KW-0804">Transcription</keyword>
<keyword evidence="8" id="KW-1185">Reference proteome</keyword>
<keyword evidence="3" id="KW-0805">Transcription regulation</keyword>
<dbReference type="Pfam" id="PF13873">
    <property type="entry name" value="Myb_DNA-bind_5"/>
    <property type="match status" value="1"/>
</dbReference>
<comment type="caution">
    <text evidence="7">The sequence shown here is derived from an EMBL/GenBank/DDBJ whole genome shotgun (WGS) entry which is preliminary data.</text>
</comment>
<protein>
    <recommendedName>
        <fullName evidence="2">Regulatory protein zeste</fullName>
    </recommendedName>
</protein>
<evidence type="ECO:0000256" key="2">
    <source>
        <dbReference type="ARBA" id="ARBA00016807"/>
    </source>
</evidence>
<evidence type="ECO:0000313" key="8">
    <source>
        <dbReference type="Proteomes" id="UP001566132"/>
    </source>
</evidence>
<evidence type="ECO:0000313" key="7">
    <source>
        <dbReference type="EMBL" id="KAL1505669.1"/>
    </source>
</evidence>
<organism evidence="7 8">
    <name type="scientific">Hypothenemus hampei</name>
    <name type="common">Coffee berry borer</name>
    <dbReference type="NCBI Taxonomy" id="57062"/>
    <lineage>
        <taxon>Eukaryota</taxon>
        <taxon>Metazoa</taxon>
        <taxon>Ecdysozoa</taxon>
        <taxon>Arthropoda</taxon>
        <taxon>Hexapoda</taxon>
        <taxon>Insecta</taxon>
        <taxon>Pterygota</taxon>
        <taxon>Neoptera</taxon>
        <taxon>Endopterygota</taxon>
        <taxon>Coleoptera</taxon>
        <taxon>Polyphaga</taxon>
        <taxon>Cucujiformia</taxon>
        <taxon>Curculionidae</taxon>
        <taxon>Scolytinae</taxon>
        <taxon>Hypothenemus</taxon>
    </lineage>
</organism>
<reference evidence="7 8" key="1">
    <citation type="submission" date="2024-05" db="EMBL/GenBank/DDBJ databases">
        <title>Genetic variation in Jamaican populations of the coffee berry borer (Hypothenemus hampei).</title>
        <authorList>
            <person name="Errbii M."/>
            <person name="Myrie A."/>
        </authorList>
    </citation>
    <scope>NUCLEOTIDE SEQUENCE [LARGE SCALE GENOMIC DNA]</scope>
    <source>
        <strain evidence="7">JA-Hopewell-2020-01-JO</strain>
        <tissue evidence="7">Whole body</tissue>
    </source>
</reference>